<evidence type="ECO:0000256" key="2">
    <source>
        <dbReference type="ARBA" id="ARBA00009170"/>
    </source>
</evidence>
<feature type="transmembrane region" description="Helical" evidence="8">
    <location>
        <begin position="289"/>
        <end position="313"/>
    </location>
</feature>
<dbReference type="SUPFAM" id="SSF47616">
    <property type="entry name" value="GST C-terminal domain-like"/>
    <property type="match status" value="1"/>
</dbReference>
<dbReference type="Pfam" id="PF10568">
    <property type="entry name" value="Tom37"/>
    <property type="match status" value="1"/>
</dbReference>
<dbReference type="InterPro" id="IPR033468">
    <property type="entry name" value="Metaxin_GST"/>
</dbReference>
<protein>
    <submittedName>
        <fullName evidence="12">Metaxin glutathione S-transferase domain-containing protein</fullName>
    </submittedName>
</protein>
<proteinExistence type="inferred from homology"/>
<keyword evidence="7 8" id="KW-0472">Membrane</keyword>
<dbReference type="STRING" id="70415.A0A5S6QDQ7"/>
<evidence type="ECO:0000256" key="4">
    <source>
        <dbReference type="ARBA" id="ARBA00022787"/>
    </source>
</evidence>
<evidence type="ECO:0000256" key="7">
    <source>
        <dbReference type="ARBA" id="ARBA00023136"/>
    </source>
</evidence>
<sequence>MSQLSLQVWPSEFLLPSIDARCLQYMACAKFCAVPVRVEPSVSPWSTSRGNYPEIRGVSSGRTNYNFREFVRLLQSQNGNPVLDGDMDEFTSEIETLRALTSMHIYPAYLYTMWLNKYNLNAIIDRWYCEKLGIVYGYYFVGKMRRQAQKVLVQRYGYHADMTQLENKAIDFARYGLKLLSKRLANDKYFFGSRPSSLDAFVFGCLAPLIYIPLPDNRLQVFLRSECQNLVQFVSSIINTYMPLSREEVRIHQERMAQWEVYREEYRRERQGASSGGLVRSVYPLWEKIVFGVVAASLSLAFAIGCGVIQIQLAPIRSNGRKKEGN</sequence>
<reference evidence="12" key="1">
    <citation type="submission" date="2019-12" db="UniProtKB">
        <authorList>
            <consortium name="WormBaseParasite"/>
        </authorList>
    </citation>
    <scope>IDENTIFICATION</scope>
</reference>
<keyword evidence="8" id="KW-0812">Transmembrane</keyword>
<dbReference type="GO" id="GO:0001401">
    <property type="term" value="C:SAM complex"/>
    <property type="evidence" value="ECO:0007669"/>
    <property type="project" value="InterPro"/>
</dbReference>
<dbReference type="PANTHER" id="PTHR12289">
    <property type="entry name" value="METAXIN RELATED"/>
    <property type="match status" value="1"/>
</dbReference>
<keyword evidence="4" id="KW-1000">Mitochondrion outer membrane</keyword>
<keyword evidence="8" id="KW-1133">Transmembrane helix</keyword>
<dbReference type="GO" id="GO:0007005">
    <property type="term" value="P:mitochondrion organization"/>
    <property type="evidence" value="ECO:0007669"/>
    <property type="project" value="TreeGrafter"/>
</dbReference>
<evidence type="ECO:0000259" key="9">
    <source>
        <dbReference type="Pfam" id="PF10568"/>
    </source>
</evidence>
<evidence type="ECO:0000256" key="8">
    <source>
        <dbReference type="SAM" id="Phobius"/>
    </source>
</evidence>
<evidence type="ECO:0000256" key="3">
    <source>
        <dbReference type="ARBA" id="ARBA00022448"/>
    </source>
</evidence>
<keyword evidence="3" id="KW-0813">Transport</keyword>
<dbReference type="GO" id="GO:0015031">
    <property type="term" value="P:protein transport"/>
    <property type="evidence" value="ECO:0007669"/>
    <property type="project" value="UniProtKB-KW"/>
</dbReference>
<keyword evidence="5" id="KW-0653">Protein transport</keyword>
<name>A0A5S6QDQ7_TRIMR</name>
<keyword evidence="11" id="KW-1185">Reference proteome</keyword>
<dbReference type="InterPro" id="IPR050931">
    <property type="entry name" value="Mito_Protein_Transport_Metaxin"/>
</dbReference>
<accession>A0A5S6QDQ7</accession>
<evidence type="ECO:0000256" key="6">
    <source>
        <dbReference type="ARBA" id="ARBA00023128"/>
    </source>
</evidence>
<dbReference type="PANTHER" id="PTHR12289:SF41">
    <property type="entry name" value="FAILED AXON CONNECTIONS-RELATED"/>
    <property type="match status" value="1"/>
</dbReference>
<keyword evidence="6" id="KW-0496">Mitochondrion</keyword>
<dbReference type="WBParaSite" id="TMUE_1000005062.1">
    <property type="protein sequence ID" value="TMUE_1000005062.1"/>
    <property type="gene ID" value="WBGene00292460"/>
</dbReference>
<evidence type="ECO:0000259" key="10">
    <source>
        <dbReference type="Pfam" id="PF17171"/>
    </source>
</evidence>
<evidence type="ECO:0000256" key="5">
    <source>
        <dbReference type="ARBA" id="ARBA00022927"/>
    </source>
</evidence>
<dbReference type="Pfam" id="PF17171">
    <property type="entry name" value="GST_C_6"/>
    <property type="match status" value="1"/>
</dbReference>
<dbReference type="InterPro" id="IPR036282">
    <property type="entry name" value="Glutathione-S-Trfase_C_sf"/>
</dbReference>
<comment type="similarity">
    <text evidence="2">Belongs to the metaxin family.</text>
</comment>
<organism evidence="11 12">
    <name type="scientific">Trichuris muris</name>
    <name type="common">Mouse whipworm</name>
    <dbReference type="NCBI Taxonomy" id="70415"/>
    <lineage>
        <taxon>Eukaryota</taxon>
        <taxon>Metazoa</taxon>
        <taxon>Ecdysozoa</taxon>
        <taxon>Nematoda</taxon>
        <taxon>Enoplea</taxon>
        <taxon>Dorylaimia</taxon>
        <taxon>Trichinellida</taxon>
        <taxon>Trichuridae</taxon>
        <taxon>Trichuris</taxon>
    </lineage>
</organism>
<feature type="domain" description="Mitochondrial outer membrane transport complex Sam37/metaxin N-terminal" evidence="9">
    <location>
        <begin position="22"/>
        <end position="145"/>
    </location>
</feature>
<evidence type="ECO:0000256" key="1">
    <source>
        <dbReference type="ARBA" id="ARBA00004294"/>
    </source>
</evidence>
<dbReference type="Proteomes" id="UP000046395">
    <property type="component" value="Unassembled WGS sequence"/>
</dbReference>
<feature type="domain" description="Metaxin glutathione S-transferase" evidence="10">
    <location>
        <begin position="177"/>
        <end position="237"/>
    </location>
</feature>
<evidence type="ECO:0000313" key="11">
    <source>
        <dbReference type="Proteomes" id="UP000046395"/>
    </source>
</evidence>
<dbReference type="AlphaFoldDB" id="A0A5S6QDQ7"/>
<dbReference type="InterPro" id="IPR019564">
    <property type="entry name" value="Sam37/metaxin_N"/>
</dbReference>
<comment type="subcellular location">
    <subcellularLocation>
        <location evidence="1">Mitochondrion outer membrane</location>
    </subcellularLocation>
</comment>
<evidence type="ECO:0000313" key="12">
    <source>
        <dbReference type="WBParaSite" id="TMUE_1000005062.1"/>
    </source>
</evidence>